<evidence type="ECO:0000256" key="1">
    <source>
        <dbReference type="SAM" id="MobiDB-lite"/>
    </source>
</evidence>
<dbReference type="InterPro" id="IPR036291">
    <property type="entry name" value="NAD(P)-bd_dom_sf"/>
</dbReference>
<accession>A0A1M4Z534</accession>
<dbReference type="Gene3D" id="3.40.50.720">
    <property type="entry name" value="NAD(P)-binding Rossmann-like Domain"/>
    <property type="match status" value="1"/>
</dbReference>
<dbReference type="RefSeq" id="WP_073480807.1">
    <property type="nucleotide sequence ID" value="NZ_FQVN01000002.1"/>
</dbReference>
<reference evidence="2 3" key="1">
    <citation type="submission" date="2016-11" db="EMBL/GenBank/DDBJ databases">
        <authorList>
            <person name="Jaros S."/>
            <person name="Januszkiewicz K."/>
            <person name="Wedrychowicz H."/>
        </authorList>
    </citation>
    <scope>NUCLEOTIDE SEQUENCE [LARGE SCALE GENOMIC DNA]</scope>
    <source>
        <strain evidence="2 3">DSM 44523</strain>
    </source>
</reference>
<dbReference type="Proteomes" id="UP000184501">
    <property type="component" value="Unassembled WGS sequence"/>
</dbReference>
<dbReference type="STRING" id="2017.SAMN05444320_102597"/>
<proteinExistence type="predicted"/>
<evidence type="ECO:0000313" key="2">
    <source>
        <dbReference type="EMBL" id="SHF12907.1"/>
    </source>
</evidence>
<name>A0A1M4Z534_STRHI</name>
<gene>
    <name evidence="2" type="ORF">SAMN05444320_102597</name>
</gene>
<dbReference type="AlphaFoldDB" id="A0A1M4Z534"/>
<dbReference type="EMBL" id="FQVN01000002">
    <property type="protein sequence ID" value="SHF12907.1"/>
    <property type="molecule type" value="Genomic_DNA"/>
</dbReference>
<evidence type="ECO:0000313" key="3">
    <source>
        <dbReference type="Proteomes" id="UP000184501"/>
    </source>
</evidence>
<keyword evidence="3" id="KW-1185">Reference proteome</keyword>
<dbReference type="OrthoDB" id="9792003at2"/>
<feature type="region of interest" description="Disordered" evidence="1">
    <location>
        <begin position="97"/>
        <end position="148"/>
    </location>
</feature>
<dbReference type="SUPFAM" id="SSF51735">
    <property type="entry name" value="NAD(P)-binding Rossmann-fold domains"/>
    <property type="match status" value="1"/>
</dbReference>
<sequence>MIQNNRPAHTRAWSAAGAGREFSQIVPPVVAPRRPRALDDLVALPLDAAGDNAVRPTVDRGVEAFGQLDIVTNNAGHGLLGTEEATVDKVRKIEIEAEVQAPGGHPVPGGRTGRPGRAATPSFGGDRVRQPALRHRPVPPRNHRSGRR</sequence>
<evidence type="ECO:0008006" key="4">
    <source>
        <dbReference type="Google" id="ProtNLM"/>
    </source>
</evidence>
<protein>
    <recommendedName>
        <fullName evidence="4">Short chain dehydrogenase</fullName>
    </recommendedName>
</protein>
<feature type="compositionally biased region" description="Basic residues" evidence="1">
    <location>
        <begin position="132"/>
        <end position="148"/>
    </location>
</feature>
<organism evidence="2 3">
    <name type="scientific">Streptoalloteichus hindustanus</name>
    <dbReference type="NCBI Taxonomy" id="2017"/>
    <lineage>
        <taxon>Bacteria</taxon>
        <taxon>Bacillati</taxon>
        <taxon>Actinomycetota</taxon>
        <taxon>Actinomycetes</taxon>
        <taxon>Pseudonocardiales</taxon>
        <taxon>Pseudonocardiaceae</taxon>
        <taxon>Streptoalloteichus</taxon>
    </lineage>
</organism>